<feature type="region of interest" description="Disordered" evidence="2">
    <location>
        <begin position="109"/>
        <end position="169"/>
    </location>
</feature>
<dbReference type="GO" id="GO:0004672">
    <property type="term" value="F:protein kinase activity"/>
    <property type="evidence" value="ECO:0007669"/>
    <property type="project" value="InterPro"/>
</dbReference>
<protein>
    <submittedName>
        <fullName evidence="6">Uncharacterized protein</fullName>
    </submittedName>
</protein>
<name>A0A2K1QY83_9PEZI</name>
<gene>
    <name evidence="6" type="ORF">CAC42_1463</name>
</gene>
<dbReference type="SMART" id="SM01197">
    <property type="entry name" value="FANCL_C"/>
    <property type="match status" value="1"/>
</dbReference>
<evidence type="ECO:0000259" key="5">
    <source>
        <dbReference type="PROSITE" id="PS50966"/>
    </source>
</evidence>
<feature type="domain" description="SWIM-type" evidence="5">
    <location>
        <begin position="225"/>
        <end position="258"/>
    </location>
</feature>
<evidence type="ECO:0000256" key="2">
    <source>
        <dbReference type="SAM" id="MobiDB-lite"/>
    </source>
</evidence>
<dbReference type="PROSITE" id="PS50966">
    <property type="entry name" value="ZF_SWIM"/>
    <property type="match status" value="1"/>
</dbReference>
<dbReference type="OrthoDB" id="2122982at2759"/>
<dbReference type="CDD" id="cd16494">
    <property type="entry name" value="RING-CH-C4HC3_ZSWM2"/>
    <property type="match status" value="1"/>
</dbReference>
<dbReference type="AlphaFoldDB" id="A0A2K1QY83"/>
<dbReference type="PROSITE" id="PS00108">
    <property type="entry name" value="PROTEIN_KINASE_ST"/>
    <property type="match status" value="1"/>
</dbReference>
<dbReference type="PANTHER" id="PTHR21540">
    <property type="entry name" value="RING FINGER AND SWIM DOMAIN-CONTAINING PROTEIN 2"/>
    <property type="match status" value="1"/>
</dbReference>
<dbReference type="GO" id="GO:0005524">
    <property type="term" value="F:ATP binding"/>
    <property type="evidence" value="ECO:0007669"/>
    <property type="project" value="InterPro"/>
</dbReference>
<dbReference type="InterPro" id="IPR000719">
    <property type="entry name" value="Prot_kinase_dom"/>
</dbReference>
<dbReference type="InterPro" id="IPR007527">
    <property type="entry name" value="Znf_SWIM"/>
</dbReference>
<dbReference type="PANTHER" id="PTHR21540:SF0">
    <property type="entry name" value="PHD FAMILY PROTEIN"/>
    <property type="match status" value="1"/>
</dbReference>
<evidence type="ECO:0000313" key="6">
    <source>
        <dbReference type="EMBL" id="PNS20016.1"/>
    </source>
</evidence>
<dbReference type="SUPFAM" id="SSF56112">
    <property type="entry name" value="Protein kinase-like (PK-like)"/>
    <property type="match status" value="1"/>
</dbReference>
<dbReference type="Proteomes" id="UP000243797">
    <property type="component" value="Unassembled WGS sequence"/>
</dbReference>
<dbReference type="InterPro" id="IPR039903">
    <property type="entry name" value="Zswim2"/>
</dbReference>
<sequence>MPGTLAFIASHHIEHNDIKLSNILIDAGEMKLIDLGMATSALQDRSAIGGTPAYVPPEVMIDEFEPGKRDVFALGIILLDMLKILERPKLTLNDRRVKKIDVGRAKNTSHPKDIIDLTGDDDPQMVRVQKKASGSRRRPSAGPSGVSEKAGKKQEDKAGKAHEEKRLARFRNTPPHRYWDYHHRATTQRMFVLDRTRPGTIPCPHAHPSCPSETLTVAGSTGNVYTVSITHVPRCTCPDFQKGNKQCKHIIYALVQVLKAPFHISYQLAFLTSELVEIFAHAGPLPVDTVGKGDRDGKRRPVEGDCPICCCELDEGAEEVVWCRAACGNNLHKSCFEQWAASRRGVEVTCPYCRTGWSEGGDLKELSRKGRVGREGYVNLAQELGLSGQRDYGSYHPFWVRGRLRDGMVDEGGEWEESY</sequence>
<dbReference type="Pfam" id="PF00069">
    <property type="entry name" value="Pkinase"/>
    <property type="match status" value="1"/>
</dbReference>
<evidence type="ECO:0000259" key="3">
    <source>
        <dbReference type="PROSITE" id="PS50011"/>
    </source>
</evidence>
<dbReference type="PROSITE" id="PS50089">
    <property type="entry name" value="ZF_RING_2"/>
    <property type="match status" value="1"/>
</dbReference>
<dbReference type="GO" id="GO:0061630">
    <property type="term" value="F:ubiquitin protein ligase activity"/>
    <property type="evidence" value="ECO:0007669"/>
    <property type="project" value="InterPro"/>
</dbReference>
<dbReference type="InParanoid" id="A0A2K1QY83"/>
<feature type="compositionally biased region" description="Basic residues" evidence="2">
    <location>
        <begin position="128"/>
        <end position="139"/>
    </location>
</feature>
<keyword evidence="1" id="KW-0862">Zinc</keyword>
<accession>A0A2K1QY83</accession>
<dbReference type="InterPro" id="IPR001841">
    <property type="entry name" value="Znf_RING"/>
</dbReference>
<evidence type="ECO:0000259" key="4">
    <source>
        <dbReference type="PROSITE" id="PS50089"/>
    </source>
</evidence>
<dbReference type="Gene3D" id="1.10.510.10">
    <property type="entry name" value="Transferase(Phosphotransferase) domain 1"/>
    <property type="match status" value="1"/>
</dbReference>
<dbReference type="InterPro" id="IPR011009">
    <property type="entry name" value="Kinase-like_dom_sf"/>
</dbReference>
<evidence type="ECO:0000256" key="1">
    <source>
        <dbReference type="PROSITE-ProRule" id="PRU00175"/>
    </source>
</evidence>
<comment type="caution">
    <text evidence="6">The sequence shown here is derived from an EMBL/GenBank/DDBJ whole genome shotgun (WGS) entry which is preliminary data.</text>
</comment>
<keyword evidence="1" id="KW-0479">Metal-binding</keyword>
<feature type="domain" description="Protein kinase" evidence="3">
    <location>
        <begin position="1"/>
        <end position="141"/>
    </location>
</feature>
<keyword evidence="1" id="KW-0863">Zinc-finger</keyword>
<dbReference type="GO" id="GO:0008270">
    <property type="term" value="F:zinc ion binding"/>
    <property type="evidence" value="ECO:0007669"/>
    <property type="project" value="UniProtKB-KW"/>
</dbReference>
<dbReference type="InterPro" id="IPR008271">
    <property type="entry name" value="Ser/Thr_kinase_AS"/>
</dbReference>
<dbReference type="EMBL" id="NKHZ01000026">
    <property type="protein sequence ID" value="PNS20016.1"/>
    <property type="molecule type" value="Genomic_DNA"/>
</dbReference>
<organism evidence="6 7">
    <name type="scientific">Sphaceloma murrayae</name>
    <dbReference type="NCBI Taxonomy" id="2082308"/>
    <lineage>
        <taxon>Eukaryota</taxon>
        <taxon>Fungi</taxon>
        <taxon>Dikarya</taxon>
        <taxon>Ascomycota</taxon>
        <taxon>Pezizomycotina</taxon>
        <taxon>Dothideomycetes</taxon>
        <taxon>Dothideomycetidae</taxon>
        <taxon>Myriangiales</taxon>
        <taxon>Elsinoaceae</taxon>
        <taxon>Sphaceloma</taxon>
    </lineage>
</organism>
<dbReference type="STRING" id="2082308.A0A2K1QY83"/>
<proteinExistence type="predicted"/>
<dbReference type="Pfam" id="PF13639">
    <property type="entry name" value="zf-RING_2"/>
    <property type="match status" value="1"/>
</dbReference>
<reference evidence="6 7" key="1">
    <citation type="submission" date="2017-06" db="EMBL/GenBank/DDBJ databases">
        <title>Draft genome sequence of a variant of Elsinoe murrayae.</title>
        <authorList>
            <person name="Cheng Q."/>
        </authorList>
    </citation>
    <scope>NUCLEOTIDE SEQUENCE [LARGE SCALE GENOMIC DNA]</scope>
    <source>
        <strain evidence="6 7">CQ-2017a</strain>
    </source>
</reference>
<dbReference type="Pfam" id="PF04434">
    <property type="entry name" value="SWIM"/>
    <property type="match status" value="1"/>
</dbReference>
<keyword evidence="7" id="KW-1185">Reference proteome</keyword>
<dbReference type="Gene3D" id="3.30.40.10">
    <property type="entry name" value="Zinc/RING finger domain, C3HC4 (zinc finger)"/>
    <property type="match status" value="1"/>
</dbReference>
<dbReference type="SUPFAM" id="SSF57850">
    <property type="entry name" value="RING/U-box"/>
    <property type="match status" value="1"/>
</dbReference>
<feature type="domain" description="RING-type" evidence="4">
    <location>
        <begin position="306"/>
        <end position="354"/>
    </location>
</feature>
<evidence type="ECO:0000313" key="7">
    <source>
        <dbReference type="Proteomes" id="UP000243797"/>
    </source>
</evidence>
<feature type="compositionally biased region" description="Basic and acidic residues" evidence="2">
    <location>
        <begin position="149"/>
        <end position="167"/>
    </location>
</feature>
<dbReference type="PROSITE" id="PS50011">
    <property type="entry name" value="PROTEIN_KINASE_DOM"/>
    <property type="match status" value="1"/>
</dbReference>
<dbReference type="InterPro" id="IPR013083">
    <property type="entry name" value="Znf_RING/FYVE/PHD"/>
</dbReference>